<proteinExistence type="inferred from homology"/>
<evidence type="ECO:0000256" key="2">
    <source>
        <dbReference type="ARBA" id="ARBA00004963"/>
    </source>
</evidence>
<feature type="binding site" evidence="7">
    <location>
        <position position="58"/>
    </location>
    <ligand>
        <name>Zn(2+)</name>
        <dbReference type="ChEBI" id="CHEBI:29105"/>
        <label>2</label>
    </ligand>
</feature>
<feature type="binding site" evidence="7">
    <location>
        <position position="168"/>
    </location>
    <ligand>
        <name>Zn(2+)</name>
        <dbReference type="ChEBI" id="CHEBI:29105"/>
        <label>2</label>
    </ligand>
</feature>
<evidence type="ECO:0000259" key="8">
    <source>
        <dbReference type="SMART" id="SM00849"/>
    </source>
</evidence>
<dbReference type="PIRSF" id="PIRSF005457">
    <property type="entry name" value="Glx"/>
    <property type="match status" value="1"/>
</dbReference>
<evidence type="ECO:0000256" key="3">
    <source>
        <dbReference type="ARBA" id="ARBA00006759"/>
    </source>
</evidence>
<dbReference type="AlphaFoldDB" id="A0A4R2KPF1"/>
<dbReference type="InterPro" id="IPR032282">
    <property type="entry name" value="HAGH_C"/>
</dbReference>
<comment type="cofactor">
    <cofactor evidence="7">
        <name>Zn(2+)</name>
        <dbReference type="ChEBI" id="CHEBI:29105"/>
    </cofactor>
    <text evidence="7">Binds 2 Zn(2+) ions per subunit.</text>
</comment>
<dbReference type="Pfam" id="PF00753">
    <property type="entry name" value="Lactamase_B"/>
    <property type="match status" value="1"/>
</dbReference>
<dbReference type="SMART" id="SM00849">
    <property type="entry name" value="Lactamase_B"/>
    <property type="match status" value="1"/>
</dbReference>
<dbReference type="Gene3D" id="3.60.15.10">
    <property type="entry name" value="Ribonuclease Z/Hydroxyacylglutathione hydrolase-like"/>
    <property type="match status" value="1"/>
</dbReference>
<comment type="function">
    <text evidence="7">Thiolesterase that catalyzes the hydrolysis of S-D-lactoyl-glutathione to form glutathione and D-lactic acid.</text>
</comment>
<keyword evidence="5 7" id="KW-0378">Hydrolase</keyword>
<evidence type="ECO:0000256" key="7">
    <source>
        <dbReference type="HAMAP-Rule" id="MF_01374"/>
    </source>
</evidence>
<dbReference type="Proteomes" id="UP000294980">
    <property type="component" value="Unassembled WGS sequence"/>
</dbReference>
<feature type="binding site" evidence="7">
    <location>
        <position position="110"/>
    </location>
    <ligand>
        <name>Zn(2+)</name>
        <dbReference type="ChEBI" id="CHEBI:29105"/>
        <label>1</label>
    </ligand>
</feature>
<dbReference type="InterPro" id="IPR036866">
    <property type="entry name" value="RibonucZ/Hydroxyglut_hydro"/>
</dbReference>
<dbReference type="GO" id="GO:0019243">
    <property type="term" value="P:methylglyoxal catabolic process to D-lactate via S-lactoyl-glutathione"/>
    <property type="evidence" value="ECO:0007669"/>
    <property type="project" value="UniProtKB-UniRule"/>
</dbReference>
<dbReference type="InterPro" id="IPR050110">
    <property type="entry name" value="Glyoxalase_II_hydrolase"/>
</dbReference>
<feature type="domain" description="Metallo-beta-lactamase" evidence="8">
    <location>
        <begin position="12"/>
        <end position="168"/>
    </location>
</feature>
<dbReference type="GO" id="GO:0046872">
    <property type="term" value="F:metal ion binding"/>
    <property type="evidence" value="ECO:0007669"/>
    <property type="project" value="UniProtKB-KW"/>
</dbReference>
<dbReference type="PANTHER" id="PTHR43705">
    <property type="entry name" value="HYDROXYACYLGLUTATHIONE HYDROLASE"/>
    <property type="match status" value="1"/>
</dbReference>
<feature type="binding site" evidence="7">
    <location>
        <position position="130"/>
    </location>
    <ligand>
        <name>Zn(2+)</name>
        <dbReference type="ChEBI" id="CHEBI:29105"/>
        <label>2</label>
    </ligand>
</feature>
<organism evidence="9 10">
    <name type="scientific">Chromatocurvus halotolerans</name>
    <dbReference type="NCBI Taxonomy" id="1132028"/>
    <lineage>
        <taxon>Bacteria</taxon>
        <taxon>Pseudomonadati</taxon>
        <taxon>Pseudomonadota</taxon>
        <taxon>Gammaproteobacteria</taxon>
        <taxon>Cellvibrionales</taxon>
        <taxon>Halieaceae</taxon>
        <taxon>Chromatocurvus</taxon>
    </lineage>
</organism>
<comment type="catalytic activity">
    <reaction evidence="1 7">
        <text>an S-(2-hydroxyacyl)glutathione + H2O = a 2-hydroxy carboxylate + glutathione + H(+)</text>
        <dbReference type="Rhea" id="RHEA:21864"/>
        <dbReference type="ChEBI" id="CHEBI:15377"/>
        <dbReference type="ChEBI" id="CHEBI:15378"/>
        <dbReference type="ChEBI" id="CHEBI:57925"/>
        <dbReference type="ChEBI" id="CHEBI:58896"/>
        <dbReference type="ChEBI" id="CHEBI:71261"/>
        <dbReference type="EC" id="3.1.2.6"/>
    </reaction>
</comment>
<comment type="similarity">
    <text evidence="3 7">Belongs to the metallo-beta-lactamase superfamily. Glyoxalase II family.</text>
</comment>
<dbReference type="PANTHER" id="PTHR43705:SF1">
    <property type="entry name" value="HYDROXYACYLGLUTATHIONE HYDROLASE GLOB"/>
    <property type="match status" value="1"/>
</dbReference>
<dbReference type="EC" id="3.1.2.6" evidence="7"/>
<dbReference type="UniPathway" id="UPA00619">
    <property type="reaction ID" value="UER00676"/>
</dbReference>
<dbReference type="CDD" id="cd07723">
    <property type="entry name" value="hydroxyacylglutathione_hydrolase_MBL-fold"/>
    <property type="match status" value="1"/>
</dbReference>
<evidence type="ECO:0000313" key="9">
    <source>
        <dbReference type="EMBL" id="TCO72729.1"/>
    </source>
</evidence>
<feature type="binding site" evidence="7">
    <location>
        <position position="130"/>
    </location>
    <ligand>
        <name>Zn(2+)</name>
        <dbReference type="ChEBI" id="CHEBI:29105"/>
        <label>1</label>
    </ligand>
</feature>
<dbReference type="InterPro" id="IPR017782">
    <property type="entry name" value="Hydroxyacylglutathione_Hdrlase"/>
</dbReference>
<protein>
    <recommendedName>
        <fullName evidence="7">Hydroxyacylglutathione hydrolase</fullName>
        <ecNumber evidence="7">3.1.2.6</ecNumber>
    </recommendedName>
    <alternativeName>
        <fullName evidence="7">Glyoxalase II</fullName>
        <shortName evidence="7">Glx II</shortName>
    </alternativeName>
</protein>
<gene>
    <name evidence="7" type="primary">gloB</name>
    <name evidence="9" type="ORF">EV688_11719</name>
</gene>
<dbReference type="RefSeq" id="WP_117319228.1">
    <property type="nucleotide sequence ID" value="NZ_QQSW01000021.1"/>
</dbReference>
<dbReference type="InterPro" id="IPR035680">
    <property type="entry name" value="Clx_II_MBL"/>
</dbReference>
<evidence type="ECO:0000256" key="5">
    <source>
        <dbReference type="ARBA" id="ARBA00022801"/>
    </source>
</evidence>
<feature type="binding site" evidence="7">
    <location>
        <position position="59"/>
    </location>
    <ligand>
        <name>Zn(2+)</name>
        <dbReference type="ChEBI" id="CHEBI:29105"/>
        <label>2</label>
    </ligand>
</feature>
<dbReference type="NCBIfam" id="TIGR03413">
    <property type="entry name" value="GSH_gloB"/>
    <property type="match status" value="1"/>
</dbReference>
<dbReference type="InterPro" id="IPR001279">
    <property type="entry name" value="Metallo-B-lactamas"/>
</dbReference>
<feature type="binding site" evidence="7">
    <location>
        <position position="56"/>
    </location>
    <ligand>
        <name>Zn(2+)</name>
        <dbReference type="ChEBI" id="CHEBI:29105"/>
        <label>1</label>
    </ligand>
</feature>
<name>A0A4R2KPF1_9GAMM</name>
<evidence type="ECO:0000313" key="10">
    <source>
        <dbReference type="Proteomes" id="UP000294980"/>
    </source>
</evidence>
<keyword evidence="6 7" id="KW-0862">Zinc</keyword>
<evidence type="ECO:0000256" key="1">
    <source>
        <dbReference type="ARBA" id="ARBA00001623"/>
    </source>
</evidence>
<keyword evidence="4 7" id="KW-0479">Metal-binding</keyword>
<sequence length="257" mass="28143">MRTVRPIRAFSDNYIWLLEADDGRVVVVDPGDADPVADELSSRQLTLSAILVTHHHFDHTGGVAELATAWGCPVYGPANPAIAAITHPVAAGDQVEVLNYRFEVIAVPGHTLDHIAYFEAGEEPLLFCGDTLFAGGCGRVFEGTYPMMFESLQRLAMLPDETRVYCAHEYTRANLAFAKAVEPHNAELAERIARVDELRDDGQPTVPSLLATELATNPFMRCSQTSVMQGLAASGRPADGAPEDCFAELRQWKDNFR</sequence>
<accession>A0A4R2KPF1</accession>
<comment type="pathway">
    <text evidence="2 7">Secondary metabolite metabolism; methylglyoxal degradation; (R)-lactate from methylglyoxal: step 2/2.</text>
</comment>
<comment type="caution">
    <text evidence="9">The sequence shown here is derived from an EMBL/GenBank/DDBJ whole genome shotgun (WGS) entry which is preliminary data.</text>
</comment>
<dbReference type="Pfam" id="PF16123">
    <property type="entry name" value="HAGH_C"/>
    <property type="match status" value="1"/>
</dbReference>
<dbReference type="OrthoDB" id="9802248at2"/>
<dbReference type="GO" id="GO:0004416">
    <property type="term" value="F:hydroxyacylglutathione hydrolase activity"/>
    <property type="evidence" value="ECO:0007669"/>
    <property type="project" value="UniProtKB-UniRule"/>
</dbReference>
<feature type="binding site" evidence="7">
    <location>
        <position position="54"/>
    </location>
    <ligand>
        <name>Zn(2+)</name>
        <dbReference type="ChEBI" id="CHEBI:29105"/>
        <label>1</label>
    </ligand>
</feature>
<keyword evidence="10" id="KW-1185">Reference proteome</keyword>
<dbReference type="EMBL" id="SLWX01000017">
    <property type="protein sequence ID" value="TCO72729.1"/>
    <property type="molecule type" value="Genomic_DNA"/>
</dbReference>
<evidence type="ECO:0000256" key="4">
    <source>
        <dbReference type="ARBA" id="ARBA00022723"/>
    </source>
</evidence>
<evidence type="ECO:0000256" key="6">
    <source>
        <dbReference type="ARBA" id="ARBA00022833"/>
    </source>
</evidence>
<dbReference type="HAMAP" id="MF_01374">
    <property type="entry name" value="Glyoxalase_2"/>
    <property type="match status" value="1"/>
</dbReference>
<comment type="subunit">
    <text evidence="7">Monomer.</text>
</comment>
<reference evidence="9 10" key="1">
    <citation type="submission" date="2019-03" db="EMBL/GenBank/DDBJ databases">
        <title>Genomic Encyclopedia of Type Strains, Phase IV (KMG-IV): sequencing the most valuable type-strain genomes for metagenomic binning, comparative biology and taxonomic classification.</title>
        <authorList>
            <person name="Goeker M."/>
        </authorList>
    </citation>
    <scope>NUCLEOTIDE SEQUENCE [LARGE SCALE GENOMIC DNA]</scope>
    <source>
        <strain evidence="9 10">DSM 23344</strain>
    </source>
</reference>
<dbReference type="SUPFAM" id="SSF56281">
    <property type="entry name" value="Metallo-hydrolase/oxidoreductase"/>
    <property type="match status" value="1"/>
</dbReference>